<dbReference type="PaxDb" id="3055-EDP04451"/>
<keyword evidence="7 8" id="KW-0472">Membrane</keyword>
<evidence type="ECO:0000256" key="11">
    <source>
        <dbReference type="SAM" id="Phobius"/>
    </source>
</evidence>
<dbReference type="GeneID" id="5717677"/>
<evidence type="ECO:0000313" key="13">
    <source>
        <dbReference type="Proteomes" id="UP000006906"/>
    </source>
</evidence>
<name>A0A2K3CUM3_CHLRE</name>
<dbReference type="InterPro" id="IPR018108">
    <property type="entry name" value="MCP_transmembrane"/>
</dbReference>
<dbReference type="FunFam" id="1.50.40.10:FF:000149">
    <property type="entry name" value="Mitochondrial Carrier (MC) Family"/>
    <property type="match status" value="1"/>
</dbReference>
<dbReference type="OrthoDB" id="415315at2759"/>
<evidence type="ECO:0000256" key="6">
    <source>
        <dbReference type="ARBA" id="ARBA00022989"/>
    </source>
</evidence>
<evidence type="ECO:0000313" key="12">
    <source>
        <dbReference type="EMBL" id="PNW71966.1"/>
    </source>
</evidence>
<feature type="transmembrane region" description="Helical" evidence="11">
    <location>
        <begin position="72"/>
        <end position="94"/>
    </location>
</feature>
<evidence type="ECO:0000256" key="1">
    <source>
        <dbReference type="ARBA" id="ARBA00004141"/>
    </source>
</evidence>
<dbReference type="InterPro" id="IPR023395">
    <property type="entry name" value="MCP_dom_sf"/>
</dbReference>
<evidence type="ECO:0000256" key="3">
    <source>
        <dbReference type="ARBA" id="ARBA00022448"/>
    </source>
</evidence>
<sequence>MASLPFASATLAGAKGQTHVEIAAPKAPAPSSSGEKPLHDVIAGALARAISQGTIHPIDTLKVRLQANAKSAPAAAVAPAAGAAAAAAAAAPGARMQVALQKALTEAKVLYKGVAGAATGAGIIIGAFFAFYSTSKRLLREKTDLSEGTVAFIAGAVAAVGSSVVKVPIAVCIRSVQAGVYPNVFAAARSVVDRAGPRGLFTGFLPTLLEDVPDMAVKFAVYETLRAVHMRLHNDERPSTLEDLLMGGIAGSAAAAATTPLDVVKTRMMCTASERPTITQAVKGILAERPGMGVFFRGVGPRALSNGLNSAIFYCWFEILRAHLAEAMARKQREQQLLQRQQQQAGGVGRHGATGQAVPTLLQSQTPPSSQQQAVVVVSPPATSSTRSASAAAGAAVGTGSAAAGPAATGASAPASGSGTPPPPRGGHQAVACISLAFGGVRLAASSSARAACSATATTSAASSSSGRGAGAGAPAVAATAAPADVAGAAHARAGRQWAATSLGHDAGMLGGSGGPLACLSLALPVGRRLHGLGAWGLM</sequence>
<keyword evidence="4 8" id="KW-0812">Transmembrane</keyword>
<feature type="compositionally biased region" description="Low complexity" evidence="10">
    <location>
        <begin position="363"/>
        <end position="381"/>
    </location>
</feature>
<dbReference type="PROSITE" id="PS50920">
    <property type="entry name" value="SOLCAR"/>
    <property type="match status" value="3"/>
</dbReference>
<dbReference type="ExpressionAtlas" id="A0A2K3CUM3">
    <property type="expression patterns" value="baseline"/>
</dbReference>
<evidence type="ECO:0008006" key="14">
    <source>
        <dbReference type="Google" id="ProtNLM"/>
    </source>
</evidence>
<evidence type="ECO:0000256" key="8">
    <source>
        <dbReference type="PROSITE-ProRule" id="PRU00282"/>
    </source>
</evidence>
<dbReference type="GO" id="GO:0005743">
    <property type="term" value="C:mitochondrial inner membrane"/>
    <property type="evidence" value="ECO:0000318"/>
    <property type="project" value="GO_Central"/>
</dbReference>
<keyword evidence="6 11" id="KW-1133">Transmembrane helix</keyword>
<dbReference type="PANTHER" id="PTHR45667">
    <property type="entry name" value="S-ADENOSYLMETHIONINE MITOCHONDRIAL CARRIER PROTEIN"/>
    <property type="match status" value="1"/>
</dbReference>
<evidence type="ECO:0000256" key="7">
    <source>
        <dbReference type="ARBA" id="ARBA00023136"/>
    </source>
</evidence>
<accession>A0A2K3CUM3</accession>
<comment type="subcellular location">
    <subcellularLocation>
        <location evidence="1">Membrane</location>
        <topology evidence="1">Multi-pass membrane protein</topology>
    </subcellularLocation>
</comment>
<feature type="transmembrane region" description="Helical" evidence="11">
    <location>
        <begin position="114"/>
        <end position="133"/>
    </location>
</feature>
<gene>
    <name evidence="12" type="ORF">CHLRE_16g688000v5</name>
</gene>
<evidence type="ECO:0000256" key="9">
    <source>
        <dbReference type="RuleBase" id="RU000488"/>
    </source>
</evidence>
<dbReference type="InterPro" id="IPR002067">
    <property type="entry name" value="MCP"/>
</dbReference>
<dbReference type="InParanoid" id="A0A2K3CUM3"/>
<proteinExistence type="inferred from homology"/>
<evidence type="ECO:0000256" key="4">
    <source>
        <dbReference type="ARBA" id="ARBA00022692"/>
    </source>
</evidence>
<feature type="region of interest" description="Disordered" evidence="10">
    <location>
        <begin position="361"/>
        <end position="381"/>
    </location>
</feature>
<feature type="region of interest" description="Disordered" evidence="10">
    <location>
        <begin position="400"/>
        <end position="427"/>
    </location>
</feature>
<keyword evidence="3 9" id="KW-0813">Transport</keyword>
<dbReference type="EMBL" id="CM008977">
    <property type="protein sequence ID" value="PNW71966.1"/>
    <property type="molecule type" value="Genomic_DNA"/>
</dbReference>
<dbReference type="Proteomes" id="UP000006906">
    <property type="component" value="Chromosome 16"/>
</dbReference>
<feature type="repeat" description="Solcar" evidence="8">
    <location>
        <begin position="146"/>
        <end position="228"/>
    </location>
</feature>
<feature type="transmembrane region" description="Helical" evidence="11">
    <location>
        <begin position="145"/>
        <end position="165"/>
    </location>
</feature>
<keyword evidence="13" id="KW-1185">Reference proteome</keyword>
<dbReference type="Pfam" id="PF00153">
    <property type="entry name" value="Mito_carr"/>
    <property type="match status" value="3"/>
</dbReference>
<evidence type="ECO:0000256" key="10">
    <source>
        <dbReference type="SAM" id="MobiDB-lite"/>
    </source>
</evidence>
<dbReference type="Gene3D" id="1.50.40.10">
    <property type="entry name" value="Mitochondrial carrier domain"/>
    <property type="match status" value="2"/>
</dbReference>
<keyword evidence="5" id="KW-0677">Repeat</keyword>
<evidence type="ECO:0000256" key="2">
    <source>
        <dbReference type="ARBA" id="ARBA00006375"/>
    </source>
</evidence>
<feature type="repeat" description="Solcar" evidence="8">
    <location>
        <begin position="35"/>
        <end position="138"/>
    </location>
</feature>
<evidence type="ECO:0000256" key="5">
    <source>
        <dbReference type="ARBA" id="ARBA00022737"/>
    </source>
</evidence>
<dbReference type="AlphaFoldDB" id="A0A2K3CUM3"/>
<protein>
    <recommendedName>
        <fullName evidence="14">Mitochondrial carrier protein</fullName>
    </recommendedName>
</protein>
<reference evidence="12 13" key="1">
    <citation type="journal article" date="2007" name="Science">
        <title>The Chlamydomonas genome reveals the evolution of key animal and plant functions.</title>
        <authorList>
            <person name="Merchant S.S."/>
            <person name="Prochnik S.E."/>
            <person name="Vallon O."/>
            <person name="Harris E.H."/>
            <person name="Karpowicz S.J."/>
            <person name="Witman G.B."/>
            <person name="Terry A."/>
            <person name="Salamov A."/>
            <person name="Fritz-Laylin L.K."/>
            <person name="Marechal-Drouard L."/>
            <person name="Marshall W.F."/>
            <person name="Qu L.H."/>
            <person name="Nelson D.R."/>
            <person name="Sanderfoot A.A."/>
            <person name="Spalding M.H."/>
            <person name="Kapitonov V.V."/>
            <person name="Ren Q."/>
            <person name="Ferris P."/>
            <person name="Lindquist E."/>
            <person name="Shapiro H."/>
            <person name="Lucas S.M."/>
            <person name="Grimwood J."/>
            <person name="Schmutz J."/>
            <person name="Cardol P."/>
            <person name="Cerutti H."/>
            <person name="Chanfreau G."/>
            <person name="Chen C.L."/>
            <person name="Cognat V."/>
            <person name="Croft M.T."/>
            <person name="Dent R."/>
            <person name="Dutcher S."/>
            <person name="Fernandez E."/>
            <person name="Fukuzawa H."/>
            <person name="Gonzalez-Ballester D."/>
            <person name="Gonzalez-Halphen D."/>
            <person name="Hallmann A."/>
            <person name="Hanikenne M."/>
            <person name="Hippler M."/>
            <person name="Inwood W."/>
            <person name="Jabbari K."/>
            <person name="Kalanon M."/>
            <person name="Kuras R."/>
            <person name="Lefebvre P.A."/>
            <person name="Lemaire S.D."/>
            <person name="Lobanov A.V."/>
            <person name="Lohr M."/>
            <person name="Manuell A."/>
            <person name="Meier I."/>
            <person name="Mets L."/>
            <person name="Mittag M."/>
            <person name="Mittelmeier T."/>
            <person name="Moroney J.V."/>
            <person name="Moseley J."/>
            <person name="Napoli C."/>
            <person name="Nedelcu A.M."/>
            <person name="Niyogi K."/>
            <person name="Novoselov S.V."/>
            <person name="Paulsen I.T."/>
            <person name="Pazour G."/>
            <person name="Purton S."/>
            <person name="Ral J.P."/>
            <person name="Riano-Pachon D.M."/>
            <person name="Riekhof W."/>
            <person name="Rymarquis L."/>
            <person name="Schroda M."/>
            <person name="Stern D."/>
            <person name="Umen J."/>
            <person name="Willows R."/>
            <person name="Wilson N."/>
            <person name="Zimmer S.L."/>
            <person name="Allmer J."/>
            <person name="Balk J."/>
            <person name="Bisova K."/>
            <person name="Chen C.J."/>
            <person name="Elias M."/>
            <person name="Gendler K."/>
            <person name="Hauser C."/>
            <person name="Lamb M.R."/>
            <person name="Ledford H."/>
            <person name="Long J.C."/>
            <person name="Minagawa J."/>
            <person name="Page M.D."/>
            <person name="Pan J."/>
            <person name="Pootakham W."/>
            <person name="Roje S."/>
            <person name="Rose A."/>
            <person name="Stahlberg E."/>
            <person name="Terauchi A.M."/>
            <person name="Yang P."/>
            <person name="Ball S."/>
            <person name="Bowler C."/>
            <person name="Dieckmann C.L."/>
            <person name="Gladyshev V.N."/>
            <person name="Green P."/>
            <person name="Jorgensen R."/>
            <person name="Mayfield S."/>
            <person name="Mueller-Roeber B."/>
            <person name="Rajamani S."/>
            <person name="Sayre R.T."/>
            <person name="Brokstein P."/>
            <person name="Dubchak I."/>
            <person name="Goodstein D."/>
            <person name="Hornick L."/>
            <person name="Huang Y.W."/>
            <person name="Jhaveri J."/>
            <person name="Luo Y."/>
            <person name="Martinez D."/>
            <person name="Ngau W.C."/>
            <person name="Otillar B."/>
            <person name="Poliakov A."/>
            <person name="Porter A."/>
            <person name="Szajkowski L."/>
            <person name="Werner G."/>
            <person name="Zhou K."/>
            <person name="Grigoriev I.V."/>
            <person name="Rokhsar D.S."/>
            <person name="Grossman A.R."/>
        </authorList>
    </citation>
    <scope>NUCLEOTIDE SEQUENCE [LARGE SCALE GENOMIC DNA]</scope>
    <source>
        <strain evidence="13">CC-503</strain>
    </source>
</reference>
<dbReference type="GO" id="GO:0000095">
    <property type="term" value="F:S-adenosyl-L-methionine transmembrane transporter activity"/>
    <property type="evidence" value="ECO:0000318"/>
    <property type="project" value="GO_Central"/>
</dbReference>
<dbReference type="Gramene" id="PNW71966">
    <property type="protein sequence ID" value="PNW71966"/>
    <property type="gene ID" value="CHLRE_16g688000v5"/>
</dbReference>
<dbReference type="PRINTS" id="PR00926">
    <property type="entry name" value="MITOCARRIER"/>
</dbReference>
<feature type="repeat" description="Solcar" evidence="8">
    <location>
        <begin position="238"/>
        <end position="323"/>
    </location>
</feature>
<comment type="similarity">
    <text evidence="2 9">Belongs to the mitochondrial carrier (TC 2.A.29) family.</text>
</comment>
<dbReference type="SUPFAM" id="SSF103506">
    <property type="entry name" value="Mitochondrial carrier"/>
    <property type="match status" value="1"/>
</dbReference>
<dbReference type="KEGG" id="cre:CHLRE_16g688000v5"/>
<organism evidence="12 13">
    <name type="scientific">Chlamydomonas reinhardtii</name>
    <name type="common">Chlamydomonas smithii</name>
    <dbReference type="NCBI Taxonomy" id="3055"/>
    <lineage>
        <taxon>Eukaryota</taxon>
        <taxon>Viridiplantae</taxon>
        <taxon>Chlorophyta</taxon>
        <taxon>core chlorophytes</taxon>
        <taxon>Chlorophyceae</taxon>
        <taxon>CS clade</taxon>
        <taxon>Chlamydomonadales</taxon>
        <taxon>Chlamydomonadaceae</taxon>
        <taxon>Chlamydomonas</taxon>
    </lineage>
</organism>
<feature type="compositionally biased region" description="Low complexity" evidence="10">
    <location>
        <begin position="400"/>
        <end position="419"/>
    </location>
</feature>
<dbReference type="RefSeq" id="XP_001691961.2">
    <property type="nucleotide sequence ID" value="XM_001691909.3"/>
</dbReference>